<dbReference type="AlphaFoldDB" id="A0A8H6WLS6"/>
<evidence type="ECO:0000313" key="2">
    <source>
        <dbReference type="Proteomes" id="UP000613580"/>
    </source>
</evidence>
<accession>A0A8H6WLS6</accession>
<organism evidence="1 2">
    <name type="scientific">Mycena chlorophos</name>
    <name type="common">Agaric fungus</name>
    <name type="synonym">Agaricus chlorophos</name>
    <dbReference type="NCBI Taxonomy" id="658473"/>
    <lineage>
        <taxon>Eukaryota</taxon>
        <taxon>Fungi</taxon>
        <taxon>Dikarya</taxon>
        <taxon>Basidiomycota</taxon>
        <taxon>Agaricomycotina</taxon>
        <taxon>Agaricomycetes</taxon>
        <taxon>Agaricomycetidae</taxon>
        <taxon>Agaricales</taxon>
        <taxon>Marasmiineae</taxon>
        <taxon>Mycenaceae</taxon>
        <taxon>Mycena</taxon>
    </lineage>
</organism>
<proteinExistence type="predicted"/>
<dbReference type="EMBL" id="JACAZE010000005">
    <property type="protein sequence ID" value="KAF7317079.1"/>
    <property type="molecule type" value="Genomic_DNA"/>
</dbReference>
<reference evidence="1" key="1">
    <citation type="submission" date="2020-05" db="EMBL/GenBank/DDBJ databases">
        <title>Mycena genomes resolve the evolution of fungal bioluminescence.</title>
        <authorList>
            <person name="Tsai I.J."/>
        </authorList>
    </citation>
    <scope>NUCLEOTIDE SEQUENCE</scope>
    <source>
        <strain evidence="1">110903Hualien_Pintung</strain>
    </source>
</reference>
<name>A0A8H6WLS6_MYCCL</name>
<evidence type="ECO:0000313" key="1">
    <source>
        <dbReference type="EMBL" id="KAF7317079.1"/>
    </source>
</evidence>
<gene>
    <name evidence="1" type="ORF">HMN09_00442500</name>
</gene>
<comment type="caution">
    <text evidence="1">The sequence shown here is derived from an EMBL/GenBank/DDBJ whole genome shotgun (WGS) entry which is preliminary data.</text>
</comment>
<keyword evidence="2" id="KW-1185">Reference proteome</keyword>
<dbReference type="Proteomes" id="UP000613580">
    <property type="component" value="Unassembled WGS sequence"/>
</dbReference>
<protein>
    <submittedName>
        <fullName evidence="1">Uncharacterized protein</fullName>
    </submittedName>
</protein>
<sequence>MSPADLHKHFAEDHAGRECGWPIEVEDGSIGSCDVVLPTAQKKTRAHFGDHRPYFCGPCNSWHSSMYTLRKHETQQRHKQCVRDVEVIKAAFEAFMHGSPTLFCEMQCCHFRCVTERELDEHIFTHRGKTCEWSVGDGMVCGMNCEDGRQQHVREYHTHFVPA</sequence>